<dbReference type="Proteomes" id="UP001148737">
    <property type="component" value="Unassembled WGS sequence"/>
</dbReference>
<reference evidence="1" key="1">
    <citation type="submission" date="2022-07" db="EMBL/GenBank/DDBJ databases">
        <title>Genome Sequence of Lecanicillium saksenae.</title>
        <authorList>
            <person name="Buettner E."/>
        </authorList>
    </citation>
    <scope>NUCLEOTIDE SEQUENCE</scope>
    <source>
        <strain evidence="1">VT-O1</strain>
    </source>
</reference>
<accession>A0ACC1QZR9</accession>
<comment type="caution">
    <text evidence="1">The sequence shown here is derived from an EMBL/GenBank/DDBJ whole genome shotgun (WGS) entry which is preliminary data.</text>
</comment>
<organism evidence="1 2">
    <name type="scientific">Lecanicillium saksenae</name>
    <dbReference type="NCBI Taxonomy" id="468837"/>
    <lineage>
        <taxon>Eukaryota</taxon>
        <taxon>Fungi</taxon>
        <taxon>Dikarya</taxon>
        <taxon>Ascomycota</taxon>
        <taxon>Pezizomycotina</taxon>
        <taxon>Sordariomycetes</taxon>
        <taxon>Hypocreomycetidae</taxon>
        <taxon>Hypocreales</taxon>
        <taxon>Cordycipitaceae</taxon>
        <taxon>Lecanicillium</taxon>
    </lineage>
</organism>
<gene>
    <name evidence="1" type="ORF">NLG97_g3285</name>
</gene>
<protein>
    <submittedName>
        <fullName evidence="1">Uncharacterized protein</fullName>
    </submittedName>
</protein>
<name>A0ACC1QZR9_9HYPO</name>
<evidence type="ECO:0000313" key="1">
    <source>
        <dbReference type="EMBL" id="KAJ3495586.1"/>
    </source>
</evidence>
<evidence type="ECO:0000313" key="2">
    <source>
        <dbReference type="Proteomes" id="UP001148737"/>
    </source>
</evidence>
<keyword evidence="2" id="KW-1185">Reference proteome</keyword>
<proteinExistence type="predicted"/>
<dbReference type="EMBL" id="JANAKD010000264">
    <property type="protein sequence ID" value="KAJ3495586.1"/>
    <property type="molecule type" value="Genomic_DNA"/>
</dbReference>
<sequence>MDTSHHHEDASENQQADAPSDSKPASSQAEDEPRVVANNQHEHDIATPEELPSPSYTFRLYAPALAGKDSEADSAVEDEQDDLYSDDRETPINSASIARSEKSSSPEMQIEQYPRTPPSSQDNTTGNSNKISSKVHWRTQGVHNSYDSITEESEDEEQDTGVNKAEDSRPQRKKGRPDYIEEQRDNLRQQAYVERQAIQRQCQPHQVDTEIKKHVFPPGIPVSDENAVRYLHRLQVSNPDQFTPFREARVPELPELSLMAQNFNARARVQEEENVRRAERPDEECPTRSIWGRILDIALSFGPEKVDSKGVWLCAACTTYLDTLNPREEDRINVEKMHVKFGIWPPFKQVPGVNRTMKKCARCQKNNFCTLWAFFESE</sequence>